<evidence type="ECO:0000313" key="4">
    <source>
        <dbReference type="EMBL" id="BBA18443.1"/>
    </source>
</evidence>
<dbReference type="EMBL" id="LC269922">
    <property type="protein sequence ID" value="BBA18720.1"/>
    <property type="molecule type" value="Genomic_DNA"/>
</dbReference>
<dbReference type="EMBL" id="LC269923">
    <property type="protein sequence ID" value="BBA18858.1"/>
    <property type="molecule type" value="Genomic_DNA"/>
</dbReference>
<evidence type="ECO:0000313" key="6">
    <source>
        <dbReference type="EMBL" id="BBA18720.1"/>
    </source>
</evidence>
<protein>
    <submittedName>
        <fullName evidence="2">Photosystem I P700 chlorophyll A apoprotein A2</fullName>
    </submittedName>
</protein>
<dbReference type="EMBL" id="LC269924">
    <property type="protein sequence ID" value="BBA18997.1"/>
    <property type="molecule type" value="Genomic_DNA"/>
</dbReference>
<dbReference type="EMBL" id="LC269920">
    <property type="protein sequence ID" value="BBA18443.1"/>
    <property type="molecule type" value="Genomic_DNA"/>
</dbReference>
<name>A0A224AE76_HETAK</name>
<keyword evidence="2" id="KW-0150">Chloroplast</keyword>
<geneLocation type="chloroplast" evidence="2"/>
<dbReference type="EMBL" id="LC269921">
    <property type="protein sequence ID" value="BBA18581.1"/>
    <property type="molecule type" value="Genomic_DNA"/>
</dbReference>
<feature type="transmembrane region" description="Helical" evidence="1">
    <location>
        <begin position="12"/>
        <end position="30"/>
    </location>
</feature>
<reference evidence="2" key="1">
    <citation type="submission" date="2017-05" db="EMBL/GenBank/DDBJ databases">
        <title>Chloroplast genome sequences of Heterosigma akashiwo, a bloom-forming raphidophyte.</title>
        <authorList>
            <person name="Ueki S."/>
        </authorList>
    </citation>
    <scope>NUCLEOTIDE SEQUENCE</scope>
    <source>
        <strain evidence="4">CCAP934/4</strain>
        <strain evidence="2">CCAP934/8</strain>
        <strain evidence="8">CCMP1596</strain>
        <strain evidence="5">CCMP2274</strain>
        <strain evidence="6">CCMP3374</strain>
        <strain evidence="3">EHUSP01</strain>
        <strain evidence="7">HaFk01</strain>
    </source>
</reference>
<dbReference type="AlphaFoldDB" id="A0A224AE76"/>
<evidence type="ECO:0000313" key="5">
    <source>
        <dbReference type="EMBL" id="BBA18581.1"/>
    </source>
</evidence>
<accession>A0A224AE76</accession>
<keyword evidence="1" id="KW-0812">Transmembrane</keyword>
<dbReference type="EMBL" id="LC269918">
    <property type="protein sequence ID" value="BBA18165.1"/>
    <property type="molecule type" value="Genomic_DNA"/>
</dbReference>
<dbReference type="EMBL" id="LC269919">
    <property type="protein sequence ID" value="BBA18304.1"/>
    <property type="molecule type" value="Genomic_DNA"/>
</dbReference>
<evidence type="ECO:0000313" key="2">
    <source>
        <dbReference type="EMBL" id="BBA18165.1"/>
    </source>
</evidence>
<keyword evidence="2" id="KW-0934">Plastid</keyword>
<gene>
    <name evidence="2" type="primary">psaB</name>
</gene>
<organism evidence="2">
    <name type="scientific">Heterosigma akashiwo</name>
    <name type="common">Chromophytic alga</name>
    <name type="synonym">Heterosigma carterae</name>
    <dbReference type="NCBI Taxonomy" id="2829"/>
    <lineage>
        <taxon>Eukaryota</taxon>
        <taxon>Sar</taxon>
        <taxon>Stramenopiles</taxon>
        <taxon>Ochrophyta</taxon>
        <taxon>Raphidophyceae</taxon>
        <taxon>Chattonellales</taxon>
        <taxon>Chattonellaceae</taxon>
        <taxon>Heterosigma</taxon>
    </lineage>
</organism>
<keyword evidence="1" id="KW-0472">Membrane</keyword>
<keyword evidence="1" id="KW-1133">Transmembrane helix</keyword>
<proteinExistence type="predicted"/>
<evidence type="ECO:0000313" key="7">
    <source>
        <dbReference type="EMBL" id="BBA18858.1"/>
    </source>
</evidence>
<evidence type="ECO:0000313" key="8">
    <source>
        <dbReference type="EMBL" id="BBA18997.1"/>
    </source>
</evidence>
<evidence type="ECO:0000256" key="1">
    <source>
        <dbReference type="SAM" id="Phobius"/>
    </source>
</evidence>
<sequence>MLAKRTYVEPLMMLQHLNMLMLSLIAYVMIQLPFQKDLYDHFLIDHLEDDVHLKFLSCYDQYQSLFDTYDRQR</sequence>
<evidence type="ECO:0000313" key="3">
    <source>
        <dbReference type="EMBL" id="BBA18304.1"/>
    </source>
</evidence>